<keyword evidence="2" id="KW-1185">Reference proteome</keyword>
<dbReference type="Proteomes" id="UP000091967">
    <property type="component" value="Unassembled WGS sequence"/>
</dbReference>
<dbReference type="OMA" id="WNMLCID"/>
<proteinExistence type="predicted"/>
<name>A0A1B8B6F0_FUSPO</name>
<reference evidence="1 2" key="1">
    <citation type="submission" date="2016-06" db="EMBL/GenBank/DDBJ databases">
        <title>Living apart together: crosstalk between the core and supernumerary genomes in a fungal plant pathogen.</title>
        <authorList>
            <person name="Vanheule A."/>
            <person name="Audenaert K."/>
            <person name="Warris S."/>
            <person name="Van De Geest H."/>
            <person name="Schijlen E."/>
            <person name="Hofte M."/>
            <person name="De Saeger S."/>
            <person name="Haesaert G."/>
            <person name="Waalwijk C."/>
            <person name="Van Der Lee T."/>
        </authorList>
    </citation>
    <scope>NUCLEOTIDE SEQUENCE [LARGE SCALE GENOMIC DNA]</scope>
    <source>
        <strain evidence="1 2">2516</strain>
    </source>
</reference>
<evidence type="ECO:0000313" key="1">
    <source>
        <dbReference type="EMBL" id="OBS28286.1"/>
    </source>
</evidence>
<evidence type="ECO:0008006" key="3">
    <source>
        <dbReference type="Google" id="ProtNLM"/>
    </source>
</evidence>
<dbReference type="AlphaFoldDB" id="A0A1B8B6F0"/>
<organism evidence="1 2">
    <name type="scientific">Fusarium poae</name>
    <dbReference type="NCBI Taxonomy" id="36050"/>
    <lineage>
        <taxon>Eukaryota</taxon>
        <taxon>Fungi</taxon>
        <taxon>Dikarya</taxon>
        <taxon>Ascomycota</taxon>
        <taxon>Pezizomycotina</taxon>
        <taxon>Sordariomycetes</taxon>
        <taxon>Hypocreomycetidae</taxon>
        <taxon>Hypocreales</taxon>
        <taxon>Nectriaceae</taxon>
        <taxon>Fusarium</taxon>
    </lineage>
</organism>
<comment type="caution">
    <text evidence="1">The sequence shown here is derived from an EMBL/GenBank/DDBJ whole genome shotgun (WGS) entry which is preliminary data.</text>
</comment>
<evidence type="ECO:0000313" key="2">
    <source>
        <dbReference type="Proteomes" id="UP000091967"/>
    </source>
</evidence>
<accession>A0A1B8B6F0</accession>
<dbReference type="EMBL" id="LYXU01000001">
    <property type="protein sequence ID" value="OBS28286.1"/>
    <property type="molecule type" value="Genomic_DNA"/>
</dbReference>
<protein>
    <recommendedName>
        <fullName evidence="3">HNH nuclease domain-containing protein</fullName>
    </recommendedName>
</protein>
<sequence>MHSDFSDPNPLFSFTDLRTQRKYAQQIEKHIQTLFRNFRLRTKHIAAILLIDNIQHIEPGGALAPMLGCWFKNQGSLKGKLNCIDAFVKHYMLYLNPDNINGPAWAHSVPETLDIRPDSTADEEGLAAFVRALDYDSQFRTDNDLEDYPLGVYEEVKCRKRDEDVCVVTGNNNPKIFWFFPPTLNDTKIHNDMTGNLAGSGDFVTGVNLRADREPDPFCNMHQLGGSHKAWNMLCIDPALYNPLTSGLCAFKHFEDTTLENGNVEVTLQFHWMPRTKGRFGKAFDMESDWQNLMDELQVSQDNNYPPPLSFQDEPITKSGEPLRSGHLIHVIVPEQDVQYLKSAVKVHWACSMFTSLCGASGRPYLLSGKEYDDPAMQCYQDQGRQGQQGDKSSTFEFA</sequence>
<gene>
    <name evidence="1" type="ORF">FPOA_02227</name>
</gene>